<comment type="caution">
    <text evidence="1">The sequence shown here is derived from an EMBL/GenBank/DDBJ whole genome shotgun (WGS) entry which is preliminary data.</text>
</comment>
<sequence>TRGYPSLAAMARSRDSGTQPFDVRLSEVDPRPATVPGPAQAGDPSKVHLRSRESI</sequence>
<accession>A0ACB8R3H9</accession>
<evidence type="ECO:0000313" key="2">
    <source>
        <dbReference type="Proteomes" id="UP000814033"/>
    </source>
</evidence>
<evidence type="ECO:0000313" key="1">
    <source>
        <dbReference type="EMBL" id="KAI0038480.1"/>
    </source>
</evidence>
<organism evidence="1 2">
    <name type="scientific">Auriscalpium vulgare</name>
    <dbReference type="NCBI Taxonomy" id="40419"/>
    <lineage>
        <taxon>Eukaryota</taxon>
        <taxon>Fungi</taxon>
        <taxon>Dikarya</taxon>
        <taxon>Basidiomycota</taxon>
        <taxon>Agaricomycotina</taxon>
        <taxon>Agaricomycetes</taxon>
        <taxon>Russulales</taxon>
        <taxon>Auriscalpiaceae</taxon>
        <taxon>Auriscalpium</taxon>
    </lineage>
</organism>
<protein>
    <submittedName>
        <fullName evidence="1">Uncharacterized protein</fullName>
    </submittedName>
</protein>
<dbReference type="EMBL" id="MU276490">
    <property type="protein sequence ID" value="KAI0038480.1"/>
    <property type="molecule type" value="Genomic_DNA"/>
</dbReference>
<proteinExistence type="predicted"/>
<reference evidence="1" key="2">
    <citation type="journal article" date="2022" name="New Phytol.">
        <title>Evolutionary transition to the ectomycorrhizal habit in the genomes of a hyperdiverse lineage of mushroom-forming fungi.</title>
        <authorList>
            <person name="Looney B."/>
            <person name="Miyauchi S."/>
            <person name="Morin E."/>
            <person name="Drula E."/>
            <person name="Courty P.E."/>
            <person name="Kohler A."/>
            <person name="Kuo A."/>
            <person name="LaButti K."/>
            <person name="Pangilinan J."/>
            <person name="Lipzen A."/>
            <person name="Riley R."/>
            <person name="Andreopoulos W."/>
            <person name="He G."/>
            <person name="Johnson J."/>
            <person name="Nolan M."/>
            <person name="Tritt A."/>
            <person name="Barry K.W."/>
            <person name="Grigoriev I.V."/>
            <person name="Nagy L.G."/>
            <person name="Hibbett D."/>
            <person name="Henrissat B."/>
            <person name="Matheny P.B."/>
            <person name="Labbe J."/>
            <person name="Martin F.M."/>
        </authorList>
    </citation>
    <scope>NUCLEOTIDE SEQUENCE</scope>
    <source>
        <strain evidence="1">FP105234-sp</strain>
    </source>
</reference>
<gene>
    <name evidence="1" type="ORF">FA95DRAFT_1567708</name>
</gene>
<keyword evidence="2" id="KW-1185">Reference proteome</keyword>
<reference evidence="1" key="1">
    <citation type="submission" date="2021-02" db="EMBL/GenBank/DDBJ databases">
        <authorList>
            <consortium name="DOE Joint Genome Institute"/>
            <person name="Ahrendt S."/>
            <person name="Looney B.P."/>
            <person name="Miyauchi S."/>
            <person name="Morin E."/>
            <person name="Drula E."/>
            <person name="Courty P.E."/>
            <person name="Chicoki N."/>
            <person name="Fauchery L."/>
            <person name="Kohler A."/>
            <person name="Kuo A."/>
            <person name="Labutti K."/>
            <person name="Pangilinan J."/>
            <person name="Lipzen A."/>
            <person name="Riley R."/>
            <person name="Andreopoulos W."/>
            <person name="He G."/>
            <person name="Johnson J."/>
            <person name="Barry K.W."/>
            <person name="Grigoriev I.V."/>
            <person name="Nagy L."/>
            <person name="Hibbett D."/>
            <person name="Henrissat B."/>
            <person name="Matheny P.B."/>
            <person name="Labbe J."/>
            <person name="Martin F."/>
        </authorList>
    </citation>
    <scope>NUCLEOTIDE SEQUENCE</scope>
    <source>
        <strain evidence="1">FP105234-sp</strain>
    </source>
</reference>
<name>A0ACB8R3H9_9AGAM</name>
<feature type="non-terminal residue" evidence="1">
    <location>
        <position position="1"/>
    </location>
</feature>
<dbReference type="Proteomes" id="UP000814033">
    <property type="component" value="Unassembled WGS sequence"/>
</dbReference>